<dbReference type="InterPro" id="IPR024194">
    <property type="entry name" value="Ac/AlaTfrase_AlgI/DltB"/>
</dbReference>
<dbReference type="Pfam" id="PF03062">
    <property type="entry name" value="MBOAT"/>
    <property type="match status" value="1"/>
</dbReference>
<proteinExistence type="inferred from homology"/>
<evidence type="ECO:0000256" key="8">
    <source>
        <dbReference type="ARBA" id="ARBA00022841"/>
    </source>
</evidence>
<gene>
    <name evidence="15" type="ORF">ACFQ24_19600</name>
</gene>
<name>A0ABW3P661_9SPHN</name>
<dbReference type="RefSeq" id="WP_380914298.1">
    <property type="nucleotide sequence ID" value="NZ_JBHTLS010000134.1"/>
</dbReference>
<feature type="transmembrane region" description="Helical" evidence="14">
    <location>
        <begin position="314"/>
        <end position="343"/>
    </location>
</feature>
<keyword evidence="10 13" id="KW-0472">Membrane</keyword>
<evidence type="ECO:0000313" key="15">
    <source>
        <dbReference type="EMBL" id="MFD1107075.1"/>
    </source>
</evidence>
<dbReference type="PIRSF" id="PIRSF016636">
    <property type="entry name" value="AlgI_DltB"/>
    <property type="match status" value="1"/>
</dbReference>
<keyword evidence="11 13" id="KW-0012">Acyltransferase</keyword>
<keyword evidence="6 13" id="KW-0808">Transferase</keyword>
<feature type="transmembrane region" description="Helical" evidence="14">
    <location>
        <begin position="188"/>
        <end position="205"/>
    </location>
</feature>
<keyword evidence="7 14" id="KW-0812">Transmembrane</keyword>
<feature type="transmembrane region" description="Helical" evidence="14">
    <location>
        <begin position="6"/>
        <end position="24"/>
    </location>
</feature>
<evidence type="ECO:0000256" key="12">
    <source>
        <dbReference type="ARBA" id="ARBA00031030"/>
    </source>
</evidence>
<comment type="caution">
    <text evidence="15">The sequence shown here is derived from an EMBL/GenBank/DDBJ whole genome shotgun (WGS) entry which is preliminary data.</text>
</comment>
<keyword evidence="5 13" id="KW-1003">Cell membrane</keyword>
<accession>A0ABW3P661</accession>
<evidence type="ECO:0000256" key="7">
    <source>
        <dbReference type="ARBA" id="ARBA00022692"/>
    </source>
</evidence>
<dbReference type="PANTHER" id="PTHR13285:SF23">
    <property type="entry name" value="TEICHOIC ACID D-ALANYLTRANSFERASE"/>
    <property type="match status" value="1"/>
</dbReference>
<comment type="subcellular location">
    <subcellularLocation>
        <location evidence="1">Cell membrane</location>
        <topology evidence="1">Multi-pass membrane protein</topology>
    </subcellularLocation>
</comment>
<feature type="transmembrane region" description="Helical" evidence="14">
    <location>
        <begin position="53"/>
        <end position="70"/>
    </location>
</feature>
<keyword evidence="9 14" id="KW-1133">Transmembrane helix</keyword>
<organism evidence="15 16">
    <name type="scientific">Sphingobium olei</name>
    <dbReference type="NCBI Taxonomy" id="420955"/>
    <lineage>
        <taxon>Bacteria</taxon>
        <taxon>Pseudomonadati</taxon>
        <taxon>Pseudomonadota</taxon>
        <taxon>Alphaproteobacteria</taxon>
        <taxon>Sphingomonadales</taxon>
        <taxon>Sphingomonadaceae</taxon>
        <taxon>Sphingobium</taxon>
    </lineage>
</organism>
<evidence type="ECO:0000256" key="4">
    <source>
        <dbReference type="ARBA" id="ARBA00016084"/>
    </source>
</evidence>
<evidence type="ECO:0000256" key="14">
    <source>
        <dbReference type="SAM" id="Phobius"/>
    </source>
</evidence>
<feature type="transmembrane region" description="Helical" evidence="14">
    <location>
        <begin position="148"/>
        <end position="168"/>
    </location>
</feature>
<comment type="similarity">
    <text evidence="3 13">Belongs to the membrane-bound acyltransferase family.</text>
</comment>
<feature type="transmembrane region" description="Helical" evidence="14">
    <location>
        <begin position="453"/>
        <end position="475"/>
    </location>
</feature>
<evidence type="ECO:0000256" key="2">
    <source>
        <dbReference type="ARBA" id="ARBA00005182"/>
    </source>
</evidence>
<evidence type="ECO:0000256" key="3">
    <source>
        <dbReference type="ARBA" id="ARBA00010323"/>
    </source>
</evidence>
<evidence type="ECO:0000313" key="16">
    <source>
        <dbReference type="Proteomes" id="UP001597203"/>
    </source>
</evidence>
<protein>
    <recommendedName>
        <fullName evidence="4">Probable alginate O-acetylase AlgI</fullName>
    </recommendedName>
    <alternativeName>
        <fullName evidence="12">Alginate biosynthesis protein AlgI</fullName>
    </alternativeName>
</protein>
<evidence type="ECO:0000256" key="1">
    <source>
        <dbReference type="ARBA" id="ARBA00004651"/>
    </source>
</evidence>
<dbReference type="EMBL" id="JBHTLS010000134">
    <property type="protein sequence ID" value="MFD1107075.1"/>
    <property type="molecule type" value="Genomic_DNA"/>
</dbReference>
<evidence type="ECO:0000256" key="9">
    <source>
        <dbReference type="ARBA" id="ARBA00022989"/>
    </source>
</evidence>
<dbReference type="InterPro" id="IPR028362">
    <property type="entry name" value="AlgI"/>
</dbReference>
<dbReference type="PANTHER" id="PTHR13285">
    <property type="entry name" value="ACYLTRANSFERASE"/>
    <property type="match status" value="1"/>
</dbReference>
<comment type="pathway">
    <text evidence="2">Glycan biosynthesis; alginate biosynthesis.</text>
</comment>
<dbReference type="InterPro" id="IPR051085">
    <property type="entry name" value="MB_O-acyltransferase"/>
</dbReference>
<dbReference type="PIRSF" id="PIRSF500217">
    <property type="entry name" value="AlgI"/>
    <property type="match status" value="1"/>
</dbReference>
<evidence type="ECO:0000256" key="11">
    <source>
        <dbReference type="ARBA" id="ARBA00023315"/>
    </source>
</evidence>
<reference evidence="16" key="1">
    <citation type="journal article" date="2019" name="Int. J. Syst. Evol. Microbiol.">
        <title>The Global Catalogue of Microorganisms (GCM) 10K type strain sequencing project: providing services to taxonomists for standard genome sequencing and annotation.</title>
        <authorList>
            <consortium name="The Broad Institute Genomics Platform"/>
            <consortium name="The Broad Institute Genome Sequencing Center for Infectious Disease"/>
            <person name="Wu L."/>
            <person name="Ma J."/>
        </authorList>
    </citation>
    <scope>NUCLEOTIDE SEQUENCE [LARGE SCALE GENOMIC DNA]</scope>
    <source>
        <strain evidence="16">CCUG 54329</strain>
    </source>
</reference>
<evidence type="ECO:0000256" key="10">
    <source>
        <dbReference type="ARBA" id="ARBA00023136"/>
    </source>
</evidence>
<keyword evidence="16" id="KW-1185">Reference proteome</keyword>
<feature type="transmembrane region" description="Helical" evidence="14">
    <location>
        <begin position="363"/>
        <end position="384"/>
    </location>
</feature>
<feature type="transmembrane region" description="Helical" evidence="14">
    <location>
        <begin position="114"/>
        <end position="136"/>
    </location>
</feature>
<evidence type="ECO:0000256" key="5">
    <source>
        <dbReference type="ARBA" id="ARBA00022475"/>
    </source>
</evidence>
<feature type="transmembrane region" description="Helical" evidence="14">
    <location>
        <begin position="82"/>
        <end position="102"/>
    </location>
</feature>
<dbReference type="Proteomes" id="UP001597203">
    <property type="component" value="Unassembled WGS sequence"/>
</dbReference>
<evidence type="ECO:0000256" key="6">
    <source>
        <dbReference type="ARBA" id="ARBA00022679"/>
    </source>
</evidence>
<keyword evidence="8" id="KW-0016">Alginate biosynthesis</keyword>
<dbReference type="InterPro" id="IPR004299">
    <property type="entry name" value="MBOAT_fam"/>
</dbReference>
<sequence length="487" mass="53746">MLFTSGLFLFVYLPVTLVFFFLIARKAGPGAAAAWLAAMSLAFYGYWVPAYLALLVGSILFNFIAGLGIVRHAGTGRARHILIAAIVVDLLALAFFKYYNFLTDNVRAAGVPMPVLNVILPIGISFFTFTQIAYLVDAYKGKAHEPKLVHYGLFVTYFPHLIAGPILHHSEMMPQFADRDTYRLRLNNFTLGALFLLFGLMKKVLVADNISIIADHAFAAASLGQVGMLHAWEGAIAYALQIYFDFSGYSDMAVGISLLLNIQLPYNFASPYRSTSIIEFWRRWHMTLSRFLRDYLYIALGGNRKGNVRRYVNLAVTMILGGLWHGAAWTFVIWGALHGVYLVLNHGWRWVMQKAGIAGRGGWPMRAAGWALTMLGVLIAWVFFRATSVDGALFMLKAMAGAAPGADLLAGSPQQWTLLGALVLFTVALPNSQTVIMERIRPAIERRLAGGRAGLIVAGLGVWAMLVVWLALVAASRENAAFIYFNF</sequence>
<evidence type="ECO:0000256" key="13">
    <source>
        <dbReference type="PIRNR" id="PIRNR016636"/>
    </source>
</evidence>